<dbReference type="InterPro" id="IPR001296">
    <property type="entry name" value="Glyco_trans_1"/>
</dbReference>
<dbReference type="RefSeq" id="WP_196724865.1">
    <property type="nucleotide sequence ID" value="NZ_JADSTA010000007.1"/>
</dbReference>
<dbReference type="EC" id="2.4.-.-" evidence="2"/>
<protein>
    <submittedName>
        <fullName evidence="2">Glycosyltransferase</fullName>
        <ecNumber evidence="2">2.4.-.-</ecNumber>
    </submittedName>
</protein>
<dbReference type="GO" id="GO:1901135">
    <property type="term" value="P:carbohydrate derivative metabolic process"/>
    <property type="evidence" value="ECO:0007669"/>
    <property type="project" value="UniProtKB-ARBA"/>
</dbReference>
<keyword evidence="2" id="KW-0328">Glycosyltransferase</keyword>
<sequence length="399" mass="45493">MKIIAFVGETFEKNNDSYFAKPTSAAFLQNAIGKDNVYVASSFNSKSTLSTNYSTQVDKLHFYEFPHYSSTKNFVIQTVTKKGFLKEYKDTADKIIQKHSGSYFWVRTPSIGSIVFGLRVLKSNEKLLHHMCADASHTWKDKKYTFINKVGGYILSRIIRLLLANICRNKNTINLCTGDILEKFSKKHSPLKTYQFVDLMSKKSNLINENQTSRTNESKLFRLAFVGRLVEDKGIFDLLNAVKNQPKNVMLNIVGGGESYEEVIAFINKNKLNDRVFIHGQLSFHELAKIYKETDLTIVPSNNYYEGFPRVIMESWSYGIPVIVSNVGGINAFVKDRVNGLIMQPGDTKELEELISLAINNKDIYRSIKNGATDMVEYSSFEYWSDKMLSIIKENNNEA</sequence>
<dbReference type="Gene3D" id="3.40.50.2000">
    <property type="entry name" value="Glycogen Phosphorylase B"/>
    <property type="match status" value="2"/>
</dbReference>
<name>A0AAW6UKL2_PRORE</name>
<evidence type="ECO:0000259" key="1">
    <source>
        <dbReference type="Pfam" id="PF00534"/>
    </source>
</evidence>
<dbReference type="Proteomes" id="UP001159001">
    <property type="component" value="Unassembled WGS sequence"/>
</dbReference>
<evidence type="ECO:0000313" key="2">
    <source>
        <dbReference type="EMBL" id="MDI9093666.1"/>
    </source>
</evidence>
<organism evidence="2 3">
    <name type="scientific">Providencia rettgeri</name>
    <dbReference type="NCBI Taxonomy" id="587"/>
    <lineage>
        <taxon>Bacteria</taxon>
        <taxon>Pseudomonadati</taxon>
        <taxon>Pseudomonadota</taxon>
        <taxon>Gammaproteobacteria</taxon>
        <taxon>Enterobacterales</taxon>
        <taxon>Morganellaceae</taxon>
        <taxon>Providencia</taxon>
    </lineage>
</organism>
<keyword evidence="2" id="KW-0808">Transferase</keyword>
<evidence type="ECO:0000313" key="3">
    <source>
        <dbReference type="Proteomes" id="UP001159001"/>
    </source>
</evidence>
<dbReference type="PANTHER" id="PTHR12526">
    <property type="entry name" value="GLYCOSYLTRANSFERASE"/>
    <property type="match status" value="1"/>
</dbReference>
<dbReference type="GO" id="GO:0016757">
    <property type="term" value="F:glycosyltransferase activity"/>
    <property type="evidence" value="ECO:0007669"/>
    <property type="project" value="UniProtKB-KW"/>
</dbReference>
<dbReference type="AlphaFoldDB" id="A0AAW6UKL2"/>
<reference evidence="2" key="1">
    <citation type="submission" date="2022-10" db="EMBL/GenBank/DDBJ databases">
        <title>Bacterial isolates recovered from the One Health project in Brazil.</title>
        <authorList>
            <person name="Valiatti T.B."/>
            <person name="Santos F."/>
            <person name="Cayo R."/>
            <person name="Gales A.C."/>
        </authorList>
    </citation>
    <scope>NUCLEOTIDE SEQUENCE</scope>
    <source>
        <strain evidence="2">PVR188</strain>
    </source>
</reference>
<feature type="domain" description="Glycosyl transferase family 1" evidence="1">
    <location>
        <begin position="216"/>
        <end position="373"/>
    </location>
</feature>
<gene>
    <name evidence="2" type="ORF">OGX73_13655</name>
</gene>
<dbReference type="SUPFAM" id="SSF53756">
    <property type="entry name" value="UDP-Glycosyltransferase/glycogen phosphorylase"/>
    <property type="match status" value="1"/>
</dbReference>
<dbReference type="PANTHER" id="PTHR12526:SF630">
    <property type="entry name" value="GLYCOSYLTRANSFERASE"/>
    <property type="match status" value="1"/>
</dbReference>
<dbReference type="EMBL" id="JAOWIN010000010">
    <property type="protein sequence ID" value="MDI9093666.1"/>
    <property type="molecule type" value="Genomic_DNA"/>
</dbReference>
<accession>A0AAW6UKL2</accession>
<dbReference type="Pfam" id="PF00534">
    <property type="entry name" value="Glycos_transf_1"/>
    <property type="match status" value="1"/>
</dbReference>
<comment type="caution">
    <text evidence="2">The sequence shown here is derived from an EMBL/GenBank/DDBJ whole genome shotgun (WGS) entry which is preliminary data.</text>
</comment>
<proteinExistence type="predicted"/>